<dbReference type="PANTHER" id="PTHR21600">
    <property type="entry name" value="MITOCHONDRIAL RNA PSEUDOURIDINE SYNTHASE"/>
    <property type="match status" value="1"/>
</dbReference>
<dbReference type="GO" id="GO:0006396">
    <property type="term" value="P:RNA processing"/>
    <property type="evidence" value="ECO:0007669"/>
    <property type="project" value="UniProtKB-ARBA"/>
</dbReference>
<comment type="caution">
    <text evidence="2">The sequence shown here is derived from an EMBL/GenBank/DDBJ whole genome shotgun (WGS) entry which is preliminary data.</text>
</comment>
<dbReference type="Proteomes" id="UP000295375">
    <property type="component" value="Unassembled WGS sequence"/>
</dbReference>
<reference evidence="2 3" key="1">
    <citation type="submission" date="2019-03" db="EMBL/GenBank/DDBJ databases">
        <title>Genomic Encyclopedia of Type Strains, Phase IV (KMG-IV): sequencing the most valuable type-strain genomes for metagenomic binning, comparative biology and taxonomic classification.</title>
        <authorList>
            <person name="Goeker M."/>
        </authorList>
    </citation>
    <scope>NUCLEOTIDE SEQUENCE [LARGE SCALE GENOMIC DNA]</scope>
    <source>
        <strain evidence="2 3">DSM 103792</strain>
    </source>
</reference>
<gene>
    <name evidence="2" type="ORF">EV696_103123</name>
</gene>
<evidence type="ECO:0000259" key="1">
    <source>
        <dbReference type="Pfam" id="PF00849"/>
    </source>
</evidence>
<dbReference type="AlphaFoldDB" id="A0A4R6V162"/>
<keyword evidence="3" id="KW-1185">Reference proteome</keyword>
<dbReference type="InterPro" id="IPR050188">
    <property type="entry name" value="RluA_PseudoU_synthase"/>
</dbReference>
<name>A0A4R6V162_9GAMM</name>
<evidence type="ECO:0000313" key="2">
    <source>
        <dbReference type="EMBL" id="TDQ49754.1"/>
    </source>
</evidence>
<sequence length="272" mass="31232">MKPDWQLTHQGEPMAAIDALAAISQLPKARLKDAMNKGAVWLKRGKKMQRLRRATFMLQVGDHLQLFYNADLLARTAPASTLFADEKAYSVWYKPAGVLAQGNEYGDHCALLRQAEQQLQRQVFLVHRLDREAEGLMLIAHTGKAAAQLSNLFQQQQIEKYYRIEVRGELPEQGTFERKLDGKPAKTIYQRLQFDSQLNRSIVDVRIEHGRKHQIRRHFADAGFPILGDPRYGQNNADPRGMQLVAYRLKFVCPLTKKSRDYHWPLPSANQD</sequence>
<dbReference type="EMBL" id="SNYM01000003">
    <property type="protein sequence ID" value="TDQ49754.1"/>
    <property type="molecule type" value="Genomic_DNA"/>
</dbReference>
<proteinExistence type="predicted"/>
<feature type="domain" description="Pseudouridine synthase RsuA/RluA-like" evidence="1">
    <location>
        <begin position="89"/>
        <end position="220"/>
    </location>
</feature>
<evidence type="ECO:0000313" key="3">
    <source>
        <dbReference type="Proteomes" id="UP000295375"/>
    </source>
</evidence>
<dbReference type="SUPFAM" id="SSF55120">
    <property type="entry name" value="Pseudouridine synthase"/>
    <property type="match status" value="1"/>
</dbReference>
<dbReference type="InterPro" id="IPR020103">
    <property type="entry name" value="PsdUridine_synth_cat_dom_sf"/>
</dbReference>
<accession>A0A4R6V162</accession>
<dbReference type="Gene3D" id="3.30.2350.10">
    <property type="entry name" value="Pseudouridine synthase"/>
    <property type="match status" value="1"/>
</dbReference>
<dbReference type="GO" id="GO:0140098">
    <property type="term" value="F:catalytic activity, acting on RNA"/>
    <property type="evidence" value="ECO:0007669"/>
    <property type="project" value="UniProtKB-ARBA"/>
</dbReference>
<dbReference type="RefSeq" id="WP_198325261.1">
    <property type="nucleotide sequence ID" value="NZ_CP037953.1"/>
</dbReference>
<dbReference type="CDD" id="cd02869">
    <property type="entry name" value="PseudoU_synth_RluA_like"/>
    <property type="match status" value="1"/>
</dbReference>
<dbReference type="GO" id="GO:0009982">
    <property type="term" value="F:pseudouridine synthase activity"/>
    <property type="evidence" value="ECO:0007669"/>
    <property type="project" value="InterPro"/>
</dbReference>
<dbReference type="InterPro" id="IPR006145">
    <property type="entry name" value="PsdUridine_synth_RsuA/RluA"/>
</dbReference>
<organism evidence="2 3">
    <name type="scientific">Permianibacter aggregans</name>
    <dbReference type="NCBI Taxonomy" id="1510150"/>
    <lineage>
        <taxon>Bacteria</taxon>
        <taxon>Pseudomonadati</taxon>
        <taxon>Pseudomonadota</taxon>
        <taxon>Gammaproteobacteria</taxon>
        <taxon>Pseudomonadales</taxon>
        <taxon>Pseudomonadaceae</taxon>
        <taxon>Permianibacter</taxon>
    </lineage>
</organism>
<dbReference type="GO" id="GO:0003723">
    <property type="term" value="F:RNA binding"/>
    <property type="evidence" value="ECO:0007669"/>
    <property type="project" value="InterPro"/>
</dbReference>
<dbReference type="GO" id="GO:0001522">
    <property type="term" value="P:pseudouridine synthesis"/>
    <property type="evidence" value="ECO:0007669"/>
    <property type="project" value="InterPro"/>
</dbReference>
<dbReference type="Pfam" id="PF00849">
    <property type="entry name" value="PseudoU_synth_2"/>
    <property type="match status" value="1"/>
</dbReference>
<protein>
    <submittedName>
        <fullName evidence="2">tRNA pseudouridine32 synthase/23S rRNA pseudouridine746 synthase</fullName>
    </submittedName>
</protein>